<evidence type="ECO:0000256" key="3">
    <source>
        <dbReference type="PROSITE-ProRule" id="PRU00708"/>
    </source>
</evidence>
<feature type="repeat" description="PPR" evidence="3">
    <location>
        <begin position="1530"/>
        <end position="1565"/>
    </location>
</feature>
<dbReference type="Pfam" id="PF01535">
    <property type="entry name" value="PPR"/>
    <property type="match status" value="2"/>
</dbReference>
<feature type="region of interest" description="Disordered" evidence="4">
    <location>
        <begin position="998"/>
        <end position="1020"/>
    </location>
</feature>
<feature type="compositionally biased region" description="Basic and acidic residues" evidence="4">
    <location>
        <begin position="802"/>
        <end position="825"/>
    </location>
</feature>
<dbReference type="Gene3D" id="1.25.40.10">
    <property type="entry name" value="Tetratricopeptide repeat domain"/>
    <property type="match status" value="3"/>
</dbReference>
<feature type="region of interest" description="Disordered" evidence="4">
    <location>
        <begin position="791"/>
        <end position="882"/>
    </location>
</feature>
<dbReference type="STRING" id="105231.A0A1Y1I930"/>
<dbReference type="PROSITE" id="PS51375">
    <property type="entry name" value="PPR"/>
    <property type="match status" value="4"/>
</dbReference>
<dbReference type="EMBL" id="DF237277">
    <property type="protein sequence ID" value="GAQ87053.1"/>
    <property type="molecule type" value="Genomic_DNA"/>
</dbReference>
<feature type="region of interest" description="Disordered" evidence="4">
    <location>
        <begin position="434"/>
        <end position="456"/>
    </location>
</feature>
<feature type="compositionally biased region" description="Basic and acidic residues" evidence="4">
    <location>
        <begin position="279"/>
        <end position="288"/>
    </location>
</feature>
<feature type="repeat" description="PPR" evidence="3">
    <location>
        <begin position="1656"/>
        <end position="1690"/>
    </location>
</feature>
<keyword evidence="2" id="KW-0677">Repeat</keyword>
<comment type="similarity">
    <text evidence="1">Belongs to the PPR family. P subfamily.</text>
</comment>
<protein>
    <recommendedName>
        <fullName evidence="7">Pentatricopeptide repeat domain containing protein</fullName>
    </recommendedName>
</protein>
<sequence length="2179" mass="232057">MAPKAFSQLRARIALGASSLVGVQGYLTSWYWQRSLAATEDVPLLAALTQRCCMNGGTFFCDGRIPGASGRYRNAQYYGSCYRDPGGSTINVTGRKKPRLLPGSYQGSQAKPSPWQSLPLSNQASFPISPQRTPQLTHSKPGPACPRPWPSDDVSLSSRPLLIAPLSRAPLNLASFSGFTNGQAAAYSTRATPGASAHHSQLNASRSLLRTANVAADLANDSADVERRALSAQAAFSGRTSESASPSKKPPFAHLETASQSDPQAGCSQSSTAGGGATKSERSPERAQMDPPFLYRASSARPQQGESQHCQMGPRDAYVRGMHLQTKPAEQGLDEGWYFNADGFKSVQWGSIPAEAFERFNWAYSRLEMVPSTTGRFVAVEFATPDQTDADGTNGSRVWSGAAEGAVTVETGKPPVVTQKVDTFEIRDQRLRPRGVETEGTRGEPVGGKGAEDTLGDHQENERVGAAVSEGACECGVVEMRDVGDWRPEEASVAKCDDCSGDVRGAITAEQGQPLRVELEGALADRIPEGKTTLERESAHGAERLERRDASGMCERPEAATVLGAEKTNAGGCAEVGVEQDAGWLEGVVMEPVPAPVPTRPEPLFGSGLNEGLGTRGGVVEDWKAALPHEGLESSESDSAFVGGWEGIRIEGEGALEGLEEALLEEAKLGVGELEATRGEGLASGASVGGEEMVQDAEGWELTVLPEGSGEVGLLRGGEHEQGWGPVQTEEESEFAAVAGGVQEDERGARELLGRVNKRFGREVWKRQKLGLGGSSTKLLSKDVWRRVPLATQAGPSGQTADQRRVDSRPENSGRVRRGSEEKGGRGVTGAVRKDVQDAERGKEGKPSKRARLEGRALSRESREVDDVSRVGSEAEAQSAERSGMLSWADLMAPAAKVNSTLRVDDVSSVGFEAEAQTVERAGMLSWADLMAPAAKAEDSLPPRRMLSWAELMQQVGPPVEAATRPHLPASKAAVESGGESERELHGGQVVNEGIEGVEGRPAGVNSPEVEAAPRDVRGRQEESLDGGLVGEGSNGGAIAKAGLEGLEKVRRDMGIEGERSGDAKESLLADVEDGARRVEQAAVEGPHEAAVSISELRSSTTEAEARITLGGAEEELRKEAAAAKGALVSQETAQAEAVAEGAPQAIEESLKEPEESLLGRSKVQSESDMWQKAEAVSPGLSLEVGSEGQTVLQVEKKQARSVERKANKVMTRGQLVEALGKAGTVQEVGRLVKQVKGGLKARDEVWVMKELRSNGQPVPPYLFSAWALCRPKRRPSRFLVAQAIPAAAAVGRLDEVERLLFADLAASQKPDDVTVSIVDAAHLGEDVRTRRAGVQGALGGVPAAGSTADATEGVVAEALPGLVVQAAAECSLAETFVCNALLEAYVDEGRWQEALAVFDAMRPAGVGCSEGKDGGVVSPKREGEPSEQTRGWVTGENLEDWAEYSDPDLEVEGPVRTSANFDGAVREKRPNEGEDAGIVREDFGWLEQTFQEWLHRDVDRRGGLKHWKDGLTLELPRGASGLAGIGARDVFSYNLAIRACLKGRLEMARIWTLREQMEREGLTPDRVSYNLTIAACSKLPEGTAHFTTRARGEDALALIDEMQQRGIPPNVYTYTAAIDAWARANQAVARALQRAEPSAMVSLFEKMLHDGQKPTVATYGALVNGFAQMGALEDAELAFENLLGSGTKPNAGVVNALLAGCELAGDFGRARRWVDRLEKGGVFRSDETRARLLSVCVNTGGAEWVAARCEELRGGNGSFLEGMRALCQEIVSGDLSGTLPENEAEGTFDEPGPAVQEAVPVEAPLLQSPESATENGSAQSKDADSRSWGVEVKGSGQIDAALYKVLIQALAKARQFSELAPVLREMAGRGATPDVVLINIVLDTCARVNDWEITDAIVDALGQLARAAKEQEVSPMGAVNGLLVENDLAQGHSGNGGEINAEVATGAQALAPIHSAVSSRHAAGEKRHPRLPAAFFASTSELLAAKIDDVTVRARARSLMALQSARGESPETVLAFFSTLCDALWSFGWEKRASLVAGALLGPGFQRGFKDRRPVSKASDKEWALDVRRLGKGAGQAVLFLWLQRAREEFLAGESAPGRIAIVTGFDGRKWAKGEMRAVVEEQLEALEAPFRFSEKNPGRFVGNGFDVREWLMEDGMGAKLALSDGAEEAEQALEAAV</sequence>
<gene>
    <name evidence="5" type="ORF">KFL_003280070</name>
</gene>
<dbReference type="InterPro" id="IPR011990">
    <property type="entry name" value="TPR-like_helical_dom_sf"/>
</dbReference>
<evidence type="ECO:0000256" key="1">
    <source>
        <dbReference type="ARBA" id="ARBA00007626"/>
    </source>
</evidence>
<feature type="region of interest" description="Disordered" evidence="4">
    <location>
        <begin position="234"/>
        <end position="289"/>
    </location>
</feature>
<dbReference type="Pfam" id="PF13041">
    <property type="entry name" value="PPR_2"/>
    <property type="match status" value="1"/>
</dbReference>
<reference evidence="5 6" key="1">
    <citation type="journal article" date="2014" name="Nat. Commun.">
        <title>Klebsormidium flaccidum genome reveals primary factors for plant terrestrial adaptation.</title>
        <authorList>
            <person name="Hori K."/>
            <person name="Maruyama F."/>
            <person name="Fujisawa T."/>
            <person name="Togashi T."/>
            <person name="Yamamoto N."/>
            <person name="Seo M."/>
            <person name="Sato S."/>
            <person name="Yamada T."/>
            <person name="Mori H."/>
            <person name="Tajima N."/>
            <person name="Moriyama T."/>
            <person name="Ikeuchi M."/>
            <person name="Watanabe M."/>
            <person name="Wada H."/>
            <person name="Kobayashi K."/>
            <person name="Saito M."/>
            <person name="Masuda T."/>
            <person name="Sasaki-Sekimoto Y."/>
            <person name="Mashiguchi K."/>
            <person name="Awai K."/>
            <person name="Shimojima M."/>
            <person name="Masuda S."/>
            <person name="Iwai M."/>
            <person name="Nobusawa T."/>
            <person name="Narise T."/>
            <person name="Kondo S."/>
            <person name="Saito H."/>
            <person name="Sato R."/>
            <person name="Murakawa M."/>
            <person name="Ihara Y."/>
            <person name="Oshima-Yamada Y."/>
            <person name="Ohtaka K."/>
            <person name="Satoh M."/>
            <person name="Sonobe K."/>
            <person name="Ishii M."/>
            <person name="Ohtani R."/>
            <person name="Kanamori-Sato M."/>
            <person name="Honoki R."/>
            <person name="Miyazaki D."/>
            <person name="Mochizuki H."/>
            <person name="Umetsu J."/>
            <person name="Higashi K."/>
            <person name="Shibata D."/>
            <person name="Kamiya Y."/>
            <person name="Sato N."/>
            <person name="Nakamura Y."/>
            <person name="Tabata S."/>
            <person name="Ida S."/>
            <person name="Kurokawa K."/>
            <person name="Ohta H."/>
        </authorList>
    </citation>
    <scope>NUCLEOTIDE SEQUENCE [LARGE SCALE GENOMIC DNA]</scope>
    <source>
        <strain evidence="5 6">NIES-2285</strain>
    </source>
</reference>
<accession>A0A1Y1I930</accession>
<dbReference type="PANTHER" id="PTHR47447">
    <property type="entry name" value="OS03G0856100 PROTEIN"/>
    <property type="match status" value="1"/>
</dbReference>
<feature type="compositionally biased region" description="Basic and acidic residues" evidence="4">
    <location>
        <begin position="832"/>
        <end position="869"/>
    </location>
</feature>
<feature type="region of interest" description="Disordered" evidence="4">
    <location>
        <begin position="1809"/>
        <end position="1829"/>
    </location>
</feature>
<evidence type="ECO:0000256" key="2">
    <source>
        <dbReference type="ARBA" id="ARBA00022737"/>
    </source>
</evidence>
<feature type="compositionally biased region" description="Polar residues" evidence="4">
    <location>
        <begin position="257"/>
        <end position="272"/>
    </location>
</feature>
<proteinExistence type="inferred from homology"/>
<feature type="compositionally biased region" description="Polar residues" evidence="4">
    <location>
        <begin position="1809"/>
        <end position="1821"/>
    </location>
</feature>
<dbReference type="InterPro" id="IPR002885">
    <property type="entry name" value="PPR_rpt"/>
</dbReference>
<dbReference type="PANTHER" id="PTHR47447:SF17">
    <property type="entry name" value="OS12G0638900 PROTEIN"/>
    <property type="match status" value="1"/>
</dbReference>
<organism evidence="5 6">
    <name type="scientific">Klebsormidium nitens</name>
    <name type="common">Green alga</name>
    <name type="synonym">Ulothrix nitens</name>
    <dbReference type="NCBI Taxonomy" id="105231"/>
    <lineage>
        <taxon>Eukaryota</taxon>
        <taxon>Viridiplantae</taxon>
        <taxon>Streptophyta</taxon>
        <taxon>Klebsormidiophyceae</taxon>
        <taxon>Klebsormidiales</taxon>
        <taxon>Klebsormidiaceae</taxon>
        <taxon>Klebsormidium</taxon>
    </lineage>
</organism>
<feature type="repeat" description="PPR" evidence="3">
    <location>
        <begin position="1375"/>
        <end position="1409"/>
    </location>
</feature>
<feature type="repeat" description="PPR" evidence="3">
    <location>
        <begin position="1840"/>
        <end position="1874"/>
    </location>
</feature>
<feature type="region of interest" description="Disordered" evidence="4">
    <location>
        <begin position="93"/>
        <end position="151"/>
    </location>
</feature>
<feature type="compositionally biased region" description="Polar residues" evidence="4">
    <location>
        <begin position="105"/>
        <end position="138"/>
    </location>
</feature>
<evidence type="ECO:0000313" key="5">
    <source>
        <dbReference type="EMBL" id="GAQ87053.1"/>
    </source>
</evidence>
<evidence type="ECO:0000256" key="4">
    <source>
        <dbReference type="SAM" id="MobiDB-lite"/>
    </source>
</evidence>
<feature type="region of interest" description="Disordered" evidence="4">
    <location>
        <begin position="1411"/>
        <end position="1431"/>
    </location>
</feature>
<dbReference type="OrthoDB" id="185373at2759"/>
<evidence type="ECO:0000313" key="6">
    <source>
        <dbReference type="Proteomes" id="UP000054558"/>
    </source>
</evidence>
<evidence type="ECO:0008006" key="7">
    <source>
        <dbReference type="Google" id="ProtNLM"/>
    </source>
</evidence>
<keyword evidence="6" id="KW-1185">Reference proteome</keyword>
<name>A0A1Y1I930_KLENI</name>
<dbReference type="Proteomes" id="UP000054558">
    <property type="component" value="Unassembled WGS sequence"/>
</dbReference>
<dbReference type="OMA" id="SAIPRCK"/>
<dbReference type="NCBIfam" id="TIGR00756">
    <property type="entry name" value="PPR"/>
    <property type="match status" value="1"/>
</dbReference>